<protein>
    <submittedName>
        <fullName evidence="16">Zinc finger and BTB domain-containing protein 8A</fullName>
    </submittedName>
</protein>
<evidence type="ECO:0000256" key="12">
    <source>
        <dbReference type="PROSITE-ProRule" id="PRU00042"/>
    </source>
</evidence>
<keyword evidence="17" id="KW-1185">Reference proteome</keyword>
<dbReference type="PROSITE" id="PS00028">
    <property type="entry name" value="ZINC_FINGER_C2H2_1"/>
    <property type="match status" value="2"/>
</dbReference>
<comment type="function">
    <text evidence="1">May be involved in transcriptional regulation.</text>
</comment>
<evidence type="ECO:0000259" key="14">
    <source>
        <dbReference type="PROSITE" id="PS50097"/>
    </source>
</evidence>
<keyword evidence="10" id="KW-0804">Transcription</keyword>
<dbReference type="CDD" id="cd18329">
    <property type="entry name" value="BTB_POZ_ZBTB8A_BOZF1"/>
    <property type="match status" value="1"/>
</dbReference>
<proteinExistence type="predicted"/>
<dbReference type="Proteomes" id="UP001178461">
    <property type="component" value="Chromosome 8"/>
</dbReference>
<dbReference type="Gene3D" id="3.30.710.10">
    <property type="entry name" value="Potassium Channel Kv1.1, Chain A"/>
    <property type="match status" value="1"/>
</dbReference>
<keyword evidence="7" id="KW-0862">Zinc</keyword>
<keyword evidence="8" id="KW-0805">Transcription regulation</keyword>
<evidence type="ECO:0000256" key="4">
    <source>
        <dbReference type="ARBA" id="ARBA00022723"/>
    </source>
</evidence>
<feature type="compositionally biased region" description="Acidic residues" evidence="13">
    <location>
        <begin position="480"/>
        <end position="490"/>
    </location>
</feature>
<dbReference type="InterPro" id="IPR036236">
    <property type="entry name" value="Znf_C2H2_sf"/>
</dbReference>
<evidence type="ECO:0000256" key="13">
    <source>
        <dbReference type="SAM" id="MobiDB-lite"/>
    </source>
</evidence>
<dbReference type="PANTHER" id="PTHR46105:SF12">
    <property type="entry name" value="ZINC FINGER AND BTB DOMAIN-CONTAINING PROTEIN 8A"/>
    <property type="match status" value="1"/>
</dbReference>
<feature type="region of interest" description="Disordered" evidence="13">
    <location>
        <begin position="429"/>
        <end position="541"/>
    </location>
</feature>
<dbReference type="InterPro" id="IPR050457">
    <property type="entry name" value="ZnFinger_BTB_dom_contain"/>
</dbReference>
<keyword evidence="5" id="KW-0677">Repeat</keyword>
<dbReference type="PROSITE" id="PS50097">
    <property type="entry name" value="BTB"/>
    <property type="match status" value="1"/>
</dbReference>
<dbReference type="SMART" id="SM00225">
    <property type="entry name" value="BTB"/>
    <property type="match status" value="1"/>
</dbReference>
<feature type="domain" description="C2H2-type" evidence="15">
    <location>
        <begin position="558"/>
        <end position="585"/>
    </location>
</feature>
<dbReference type="PROSITE" id="PS50157">
    <property type="entry name" value="ZINC_FINGER_C2H2_2"/>
    <property type="match status" value="2"/>
</dbReference>
<dbReference type="SUPFAM" id="SSF57667">
    <property type="entry name" value="beta-beta-alpha zinc fingers"/>
    <property type="match status" value="1"/>
</dbReference>
<evidence type="ECO:0000256" key="9">
    <source>
        <dbReference type="ARBA" id="ARBA00023125"/>
    </source>
</evidence>
<dbReference type="FunFam" id="3.30.160.60:FF:000218">
    <property type="entry name" value="Zinc finger protein 10"/>
    <property type="match status" value="1"/>
</dbReference>
<keyword evidence="9" id="KW-0238">DNA-binding</keyword>
<keyword evidence="4" id="KW-0479">Metal-binding</keyword>
<dbReference type="GO" id="GO:0000978">
    <property type="term" value="F:RNA polymerase II cis-regulatory region sequence-specific DNA binding"/>
    <property type="evidence" value="ECO:0007669"/>
    <property type="project" value="TreeGrafter"/>
</dbReference>
<dbReference type="GO" id="GO:0005634">
    <property type="term" value="C:nucleus"/>
    <property type="evidence" value="ECO:0007669"/>
    <property type="project" value="UniProtKB-SubCell"/>
</dbReference>
<evidence type="ECO:0000256" key="3">
    <source>
        <dbReference type="ARBA" id="ARBA00022553"/>
    </source>
</evidence>
<dbReference type="AlphaFoldDB" id="A0AA35PAJ1"/>
<dbReference type="InterPro" id="IPR013087">
    <property type="entry name" value="Znf_C2H2_type"/>
</dbReference>
<dbReference type="PANTHER" id="PTHR46105">
    <property type="entry name" value="AGAP004733-PA"/>
    <property type="match status" value="1"/>
</dbReference>
<reference evidence="16" key="1">
    <citation type="submission" date="2022-12" db="EMBL/GenBank/DDBJ databases">
        <authorList>
            <person name="Alioto T."/>
            <person name="Alioto T."/>
            <person name="Gomez Garrido J."/>
        </authorList>
    </citation>
    <scope>NUCLEOTIDE SEQUENCE</scope>
</reference>
<sequence>MARWHTVSWPSSASGLAYSPAKPSRSSSEGEKGAAPLKPRRFGAARAAVVDLLSRTEPGEGGPSRGAPPVSAHFARLLWASRGSPYCSRPGDPGEASALAPAGEAGGSRAPSWGWQGEAAEEEAAAEGRGRRPRRRQAQSGVRAWPLPRSLRCPFNCVPSPRASLSNAHVSNYLLFLSRPGCSALWGGGARRGFAPSPVEPRASAACRAPPPLERPPRRRRRPARASAERATQPCLRMEISSHQFHLLQQLNEQRRQDLFCDCSILVEGKVFKAHRNVLFASSGYFKMLLSQCSKETSQPTTATFQAFSPETFSVILDFVYSGKLSLTGQNVIEVMSAASYLQMTDVISVCKTFIKSSLDISEKEKDRYFSLSDKEVNSNGVERLCLYGTGWRTESSPPHSHLSPDQGTCIVGGNSWTNFNYYPATQRNAQQLSKHDQRQEPMKKTSRHIGLPQPSDVPHYKASKLEERVSEPISHTSPSEEDVQIDSEGDSGHSSYQYGQGSDTVPRGSAVSQQEHDSPHPAGKSKSSKGDEPYPSMPSVLGVMGNWTDDDLPRMRFKCPFCTHVVKRKADLKRHLRCHTGERPYPCEACGKRFSRLDHLSSHFRTIHQACKPICRKCKRHVTEMTGQVVQEGTRRYRLCNECLSEAGIDSIRIDLDTEPPPEFPLEEDKDSNWNYGEDNRSDVEIVEDGSTDLVIQQVDDSDDEAEEKDIKPNIR</sequence>
<evidence type="ECO:0000256" key="6">
    <source>
        <dbReference type="ARBA" id="ARBA00022771"/>
    </source>
</evidence>
<dbReference type="SUPFAM" id="SSF54695">
    <property type="entry name" value="POZ domain"/>
    <property type="match status" value="1"/>
</dbReference>
<feature type="region of interest" description="Disordered" evidence="13">
    <location>
        <begin position="698"/>
        <end position="717"/>
    </location>
</feature>
<organism evidence="16 17">
    <name type="scientific">Podarcis lilfordi</name>
    <name type="common">Lilford's wall lizard</name>
    <dbReference type="NCBI Taxonomy" id="74358"/>
    <lineage>
        <taxon>Eukaryota</taxon>
        <taxon>Metazoa</taxon>
        <taxon>Chordata</taxon>
        <taxon>Craniata</taxon>
        <taxon>Vertebrata</taxon>
        <taxon>Euteleostomi</taxon>
        <taxon>Lepidosauria</taxon>
        <taxon>Squamata</taxon>
        <taxon>Bifurcata</taxon>
        <taxon>Unidentata</taxon>
        <taxon>Episquamata</taxon>
        <taxon>Laterata</taxon>
        <taxon>Lacertibaenia</taxon>
        <taxon>Lacertidae</taxon>
        <taxon>Podarcis</taxon>
    </lineage>
</organism>
<dbReference type="InterPro" id="IPR011333">
    <property type="entry name" value="SKP1/BTB/POZ_sf"/>
</dbReference>
<dbReference type="SMART" id="SM00355">
    <property type="entry name" value="ZnF_C2H2"/>
    <property type="match status" value="2"/>
</dbReference>
<gene>
    <name evidence="16" type="ORF">PODLI_1B006571</name>
</gene>
<dbReference type="Gene3D" id="3.30.160.60">
    <property type="entry name" value="Classic Zinc Finger"/>
    <property type="match status" value="2"/>
</dbReference>
<feature type="domain" description="BTB" evidence="14">
    <location>
        <begin position="261"/>
        <end position="329"/>
    </location>
</feature>
<keyword evidence="3" id="KW-0597">Phosphoprotein</keyword>
<feature type="region of interest" description="Disordered" evidence="13">
    <location>
        <begin position="197"/>
        <end position="230"/>
    </location>
</feature>
<keyword evidence="6 12" id="KW-0863">Zinc-finger</keyword>
<feature type="domain" description="C2H2-type" evidence="15">
    <location>
        <begin position="586"/>
        <end position="614"/>
    </location>
</feature>
<evidence type="ECO:0000256" key="2">
    <source>
        <dbReference type="ARBA" id="ARBA00004123"/>
    </source>
</evidence>
<feature type="compositionally biased region" description="Low complexity" evidence="13">
    <location>
        <begin position="493"/>
        <end position="504"/>
    </location>
</feature>
<dbReference type="InterPro" id="IPR000210">
    <property type="entry name" value="BTB/POZ_dom"/>
</dbReference>
<feature type="region of interest" description="Disordered" evidence="13">
    <location>
        <begin position="89"/>
        <end position="143"/>
    </location>
</feature>
<evidence type="ECO:0000256" key="7">
    <source>
        <dbReference type="ARBA" id="ARBA00022833"/>
    </source>
</evidence>
<evidence type="ECO:0000256" key="11">
    <source>
        <dbReference type="ARBA" id="ARBA00023242"/>
    </source>
</evidence>
<name>A0AA35PAJ1_9SAUR</name>
<keyword evidence="11" id="KW-0539">Nucleus</keyword>
<accession>A0AA35PAJ1</accession>
<feature type="compositionally biased region" description="Basic and acidic residues" evidence="13">
    <location>
        <begin position="434"/>
        <end position="444"/>
    </location>
</feature>
<evidence type="ECO:0000313" key="16">
    <source>
        <dbReference type="EMBL" id="CAI5781811.1"/>
    </source>
</evidence>
<dbReference type="GO" id="GO:0008270">
    <property type="term" value="F:zinc ion binding"/>
    <property type="evidence" value="ECO:0007669"/>
    <property type="project" value="UniProtKB-KW"/>
</dbReference>
<dbReference type="GO" id="GO:0000981">
    <property type="term" value="F:DNA-binding transcription factor activity, RNA polymerase II-specific"/>
    <property type="evidence" value="ECO:0007669"/>
    <property type="project" value="TreeGrafter"/>
</dbReference>
<comment type="subcellular location">
    <subcellularLocation>
        <location evidence="2">Nucleus</location>
    </subcellularLocation>
</comment>
<feature type="region of interest" description="Disordered" evidence="13">
    <location>
        <begin position="1"/>
        <end position="42"/>
    </location>
</feature>
<evidence type="ECO:0000256" key="8">
    <source>
        <dbReference type="ARBA" id="ARBA00023015"/>
    </source>
</evidence>
<evidence type="ECO:0000256" key="10">
    <source>
        <dbReference type="ARBA" id="ARBA00023163"/>
    </source>
</evidence>
<evidence type="ECO:0000259" key="15">
    <source>
        <dbReference type="PROSITE" id="PS50157"/>
    </source>
</evidence>
<evidence type="ECO:0000256" key="5">
    <source>
        <dbReference type="ARBA" id="ARBA00022737"/>
    </source>
</evidence>
<dbReference type="Pfam" id="PF00651">
    <property type="entry name" value="BTB"/>
    <property type="match status" value="1"/>
</dbReference>
<dbReference type="EMBL" id="OX395133">
    <property type="protein sequence ID" value="CAI5781811.1"/>
    <property type="molecule type" value="Genomic_DNA"/>
</dbReference>
<evidence type="ECO:0000256" key="1">
    <source>
        <dbReference type="ARBA" id="ARBA00003767"/>
    </source>
</evidence>
<evidence type="ECO:0000313" key="17">
    <source>
        <dbReference type="Proteomes" id="UP001178461"/>
    </source>
</evidence>